<name>A0ACD0NWK8_9BASI</name>
<proteinExistence type="predicted"/>
<gene>
    <name evidence="1" type="ORF">IE53DRAFT_369073</name>
</gene>
<reference evidence="1 2" key="1">
    <citation type="journal article" date="2018" name="Mol. Biol. Evol.">
        <title>Broad Genomic Sampling Reveals a Smut Pathogenic Ancestry of the Fungal Clade Ustilaginomycotina.</title>
        <authorList>
            <person name="Kijpornyongpan T."/>
            <person name="Mondo S.J."/>
            <person name="Barry K."/>
            <person name="Sandor L."/>
            <person name="Lee J."/>
            <person name="Lipzen A."/>
            <person name="Pangilinan J."/>
            <person name="LaButti K."/>
            <person name="Hainaut M."/>
            <person name="Henrissat B."/>
            <person name="Grigoriev I.V."/>
            <person name="Spatafora J.W."/>
            <person name="Aime M.C."/>
        </authorList>
    </citation>
    <scope>NUCLEOTIDE SEQUENCE [LARGE SCALE GENOMIC DNA]</scope>
    <source>
        <strain evidence="1 2">SA 807</strain>
    </source>
</reference>
<evidence type="ECO:0000313" key="2">
    <source>
        <dbReference type="Proteomes" id="UP000245626"/>
    </source>
</evidence>
<sequence length="1294" mass="135737">MPLEQIRPAVALEPEQIRHRPSIHDYDASSPPSPNDEDVEWPGNVKFGRSAQEMNLTKLGGVGGVTRSGSWGRNGVGFVGGSSSQLVRSPNFMSDDEDLEVKEGGKSGLPFPEDGPIYGSGSSGVPSSSSRTSTSTSASTSSSSAAAFSLRSLSNRNSTGSVSSSASSSRSRLANCSGEDLASSSSIAGVYRSAESDAATIGLEGSSRDSQSDLASVSTTNGMEMKRSSSGSPMEDEKTRTTPDLSAIAPSVFGLRSISQGASPTISAGLQLHEDLVTQDLDVVGGGDGWEATNLRSTKGKGRELLCQLQDPISCPAPPTADRSDQGGLLGEASIQGLAWQGSAGGEARAPNSIVALSGGALSPPQGRKETSAGGGTGKEGSGLDRSPQLCKPSSLPPATGISNLTSLGGLSLHTTAESFKPALPRKHSGFFMLRSRSQMSSHPTILSQFSGAGGGRAAARDRARHPSGYENAPFSVLEARRHAQLGVACSQPASPGLYAMPFSWDELPSSSRVSSAATLSASALDLQDEALARSLTYAKVPSLTPLSMTQLDVAQTTTPAAADRAQGHNGPEAGIPSGLGGTRWTTRPTPTAIDPSRVALLPGFDEAKVSMSPSASAEAQDRAALGVARGHPQRPSMSRSPSLVGANVLRTPTTEEWSRFLESQGVNASGRHSRSGTGLSSGSAAGLSSRLGITSMRSAIGSNADSDSDSLEEDSDEDPIDQAVIERLKQIGCLGRAATAATSRAGSVIGEDLESLHEEDEPASPQDDQTRRLVVPASAPSLLPVPTNTPPLPLSPSEAGETVVVTTTGLRASSPLSSPNRGRSPAIPPGSVAGEGVGADLSGLRSPPRSKRTSRESSSVPLVGGYPSGPSRGQRSISDFEVVADIGRGAYGLVKKAKLRGPDGRGSGDEFIIKYIIKSRILADCWRRHKVLGPIPIEIHVMDQLRRLPYNPPTEPLPWSPDRPRTKLSQQQQKSNSTPVLESGKKLSPAPDSTPTSNPIPLAKDDTPTQGGQQPPPQTSHPNLCKMVDFFEDHEFYYMVMPCFGTGQDLFDYVESAPDGLEIFQVRSLLGQVADAVRFLHANNIVHRDIKDENVILDGKGNAQLIDFGSAAHVRQGRLFDTFSGTLDYAAAEILRGEKYAGQAQDIWALGVVGYVLLLGECPFWNGEEAIGGLAQGSRAAQSLKERCDLARQMRVSSEEEEGEGEEESDASLRDEAEAEADGGGALEDAADLISRCLEVDPNARPTAEMVCQHKFLKGFGGWLGPKGWERRTEEVSTPKGEQELVQSGLVPI</sequence>
<evidence type="ECO:0000313" key="1">
    <source>
        <dbReference type="EMBL" id="PWN50258.1"/>
    </source>
</evidence>
<organism evidence="1 2">
    <name type="scientific">Violaceomyces palustris</name>
    <dbReference type="NCBI Taxonomy" id="1673888"/>
    <lineage>
        <taxon>Eukaryota</taxon>
        <taxon>Fungi</taxon>
        <taxon>Dikarya</taxon>
        <taxon>Basidiomycota</taxon>
        <taxon>Ustilaginomycotina</taxon>
        <taxon>Ustilaginomycetes</taxon>
        <taxon>Violaceomycetales</taxon>
        <taxon>Violaceomycetaceae</taxon>
        <taxon>Violaceomyces</taxon>
    </lineage>
</organism>
<accession>A0ACD0NWK8</accession>
<dbReference type="EMBL" id="KZ819952">
    <property type="protein sequence ID" value="PWN50258.1"/>
    <property type="molecule type" value="Genomic_DNA"/>
</dbReference>
<keyword evidence="2" id="KW-1185">Reference proteome</keyword>
<dbReference type="Proteomes" id="UP000245626">
    <property type="component" value="Unassembled WGS sequence"/>
</dbReference>
<protein>
    <submittedName>
        <fullName evidence="1">Pkinase-domain-containing protein</fullName>
    </submittedName>
</protein>